<evidence type="ECO:0000313" key="2">
    <source>
        <dbReference type="Proteomes" id="UP000198677"/>
    </source>
</evidence>
<dbReference type="EMBL" id="FOAW01000022">
    <property type="protein sequence ID" value="SEM08739.1"/>
    <property type="molecule type" value="Genomic_DNA"/>
</dbReference>
<dbReference type="AlphaFoldDB" id="A0A1H7VIL5"/>
<gene>
    <name evidence="1" type="ORF">SAMN05444583_12217</name>
</gene>
<name>A0A1H7VIL5_9NOCA</name>
<accession>A0A1H7VIL5</accession>
<proteinExistence type="predicted"/>
<dbReference type="Proteomes" id="UP000198677">
    <property type="component" value="Unassembled WGS sequence"/>
</dbReference>
<keyword evidence="2" id="KW-1185">Reference proteome</keyword>
<organism evidence="1 2">
    <name type="scientific">Rhodococcus maanshanensis</name>
    <dbReference type="NCBI Taxonomy" id="183556"/>
    <lineage>
        <taxon>Bacteria</taxon>
        <taxon>Bacillati</taxon>
        <taxon>Actinomycetota</taxon>
        <taxon>Actinomycetes</taxon>
        <taxon>Mycobacteriales</taxon>
        <taxon>Nocardiaceae</taxon>
        <taxon>Rhodococcus</taxon>
    </lineage>
</organism>
<reference evidence="2" key="1">
    <citation type="submission" date="2016-10" db="EMBL/GenBank/DDBJ databases">
        <authorList>
            <person name="Varghese N."/>
            <person name="Submissions S."/>
        </authorList>
    </citation>
    <scope>NUCLEOTIDE SEQUENCE [LARGE SCALE GENOMIC DNA]</scope>
    <source>
        <strain evidence="2">DSM 44675</strain>
    </source>
</reference>
<protein>
    <submittedName>
        <fullName evidence="1">Uncharacterized protein</fullName>
    </submittedName>
</protein>
<evidence type="ECO:0000313" key="1">
    <source>
        <dbReference type="EMBL" id="SEM08739.1"/>
    </source>
</evidence>
<sequence length="37" mass="3753">MSRRWIAALDAVALSLVAATAGWALAAPVAEQTGVQS</sequence>